<evidence type="ECO:0000313" key="3">
    <source>
        <dbReference type="Proteomes" id="UP000732105"/>
    </source>
</evidence>
<keyword evidence="1" id="KW-1133">Transmembrane helix</keyword>
<keyword evidence="1" id="KW-0812">Transmembrane</keyword>
<sequence>MKDLFIIGGPFFMWVLTLLLIITLAWIIYHIILVYSSQQIDKAVFLRKLGYGKSIGLFALVTGILGQMFGFFGCFRAAKEGAVKSLNYEPVVIFAALKTTMIVSIYGILIYLLSIFLVFIALKLNKKKLGNQYSA</sequence>
<proteinExistence type="predicted"/>
<feature type="transmembrane region" description="Helical" evidence="1">
    <location>
        <begin position="55"/>
        <end position="78"/>
    </location>
</feature>
<feature type="transmembrane region" description="Helical" evidence="1">
    <location>
        <begin position="12"/>
        <end position="35"/>
    </location>
</feature>
<keyword evidence="1" id="KW-0472">Membrane</keyword>
<reference evidence="2 3" key="1">
    <citation type="submission" date="2018-12" db="EMBL/GenBank/DDBJ databases">
        <title>Marinifilum JC070 sp. nov., a marine bacterium isolated from Yongle Blue Hole in the South China Sea.</title>
        <authorList>
            <person name="Fu T."/>
        </authorList>
    </citation>
    <scope>NUCLEOTIDE SEQUENCE [LARGE SCALE GENOMIC DNA]</scope>
    <source>
        <strain evidence="2 3">JC070</strain>
    </source>
</reference>
<organism evidence="2 3">
    <name type="scientific">Marinifilum caeruleilacunae</name>
    <dbReference type="NCBI Taxonomy" id="2499076"/>
    <lineage>
        <taxon>Bacteria</taxon>
        <taxon>Pseudomonadati</taxon>
        <taxon>Bacteroidota</taxon>
        <taxon>Bacteroidia</taxon>
        <taxon>Marinilabiliales</taxon>
        <taxon>Marinifilaceae</taxon>
    </lineage>
</organism>
<accession>A0ABX1WVE0</accession>
<evidence type="ECO:0008006" key="4">
    <source>
        <dbReference type="Google" id="ProtNLM"/>
    </source>
</evidence>
<comment type="caution">
    <text evidence="2">The sequence shown here is derived from an EMBL/GenBank/DDBJ whole genome shotgun (WGS) entry which is preliminary data.</text>
</comment>
<feature type="transmembrane region" description="Helical" evidence="1">
    <location>
        <begin position="90"/>
        <end position="122"/>
    </location>
</feature>
<keyword evidence="3" id="KW-1185">Reference proteome</keyword>
<dbReference type="Proteomes" id="UP000732105">
    <property type="component" value="Unassembled WGS sequence"/>
</dbReference>
<gene>
    <name evidence="2" type="ORF">ELS83_08760</name>
</gene>
<evidence type="ECO:0000256" key="1">
    <source>
        <dbReference type="SAM" id="Phobius"/>
    </source>
</evidence>
<name>A0ABX1WVE0_9BACT</name>
<evidence type="ECO:0000313" key="2">
    <source>
        <dbReference type="EMBL" id="NOU59911.1"/>
    </source>
</evidence>
<protein>
    <recommendedName>
        <fullName evidence="4">MotA/TolQ/ExbB proton channel domain-containing protein</fullName>
    </recommendedName>
</protein>
<dbReference type="EMBL" id="RZNH01000011">
    <property type="protein sequence ID" value="NOU59911.1"/>
    <property type="molecule type" value="Genomic_DNA"/>
</dbReference>
<dbReference type="RefSeq" id="WP_171595182.1">
    <property type="nucleotide sequence ID" value="NZ_RZNH01000011.1"/>
</dbReference>